<sequence>MNESCLDRVIITIEELGELTQALSKYVRYISSDETLRNSKYEIEYMILEEIADVELCLSKLKNIMNIEEKQLNYIKHFKQERFEKLYNK</sequence>
<reference evidence="1" key="1">
    <citation type="journal article" date="2021" name="Proc. Natl. Acad. Sci. U.S.A.">
        <title>A Catalog of Tens of Thousands of Viruses from Human Metagenomes Reveals Hidden Associations with Chronic Diseases.</title>
        <authorList>
            <person name="Tisza M.J."/>
            <person name="Buck C.B."/>
        </authorList>
    </citation>
    <scope>NUCLEOTIDE SEQUENCE</scope>
    <source>
        <strain evidence="1">CtPr92</strain>
    </source>
</reference>
<name>A0A8S5P6N1_9CAUD</name>
<organism evidence="1">
    <name type="scientific">Podoviridae sp. ctPr92</name>
    <dbReference type="NCBI Taxonomy" id="2825247"/>
    <lineage>
        <taxon>Viruses</taxon>
        <taxon>Duplodnaviria</taxon>
        <taxon>Heunggongvirae</taxon>
        <taxon>Uroviricota</taxon>
        <taxon>Caudoviricetes</taxon>
    </lineage>
</organism>
<evidence type="ECO:0000313" key="1">
    <source>
        <dbReference type="EMBL" id="DAE02807.1"/>
    </source>
</evidence>
<dbReference type="EMBL" id="BK015353">
    <property type="protein sequence ID" value="DAE02807.1"/>
    <property type="molecule type" value="Genomic_DNA"/>
</dbReference>
<protein>
    <submittedName>
        <fullName evidence="1">Nucleoside triphosphate pyrophosphohydrolase</fullName>
    </submittedName>
</protein>
<proteinExistence type="predicted"/>
<accession>A0A8S5P6N1</accession>